<keyword evidence="1" id="KW-1133">Transmembrane helix</keyword>
<dbReference type="Proteomes" id="UP000217431">
    <property type="component" value="Chromosome II"/>
</dbReference>
<sequence>MIKSLIAHFDVRPIEQKLLTVLEFIFGFSLVGLFLAVLNQSGDMLTEGSVQVSDNVSIVCESLIYLSIIGLLAIWNRCLRRLKYEDSSLNILRLSKLAIVAGIVYVVLGKFSLFYYGTEEFPVVLDWIVTIAKTMFLLYTVYLFSWVHSRAGRQLKRYTNRATVAILAAIFFAFVAVLFAFIDLPAGVMGASWALSLIALCCCFVMLSRMLKFKGSEQSSQTVENA</sequence>
<proteinExistence type="predicted"/>
<accession>A0A0S3UNA6</accession>
<evidence type="ECO:0000256" key="1">
    <source>
        <dbReference type="SAM" id="Phobius"/>
    </source>
</evidence>
<dbReference type="AlphaFoldDB" id="A0A0S3UNA6"/>
<dbReference type="EMBL" id="AP014598">
    <property type="protein sequence ID" value="BAU18923.1"/>
    <property type="molecule type" value="Genomic_DNA"/>
</dbReference>
<feature type="transmembrane region" description="Helical" evidence="1">
    <location>
        <begin position="18"/>
        <end position="36"/>
    </location>
</feature>
<feature type="transmembrane region" description="Helical" evidence="1">
    <location>
        <begin position="56"/>
        <end position="76"/>
    </location>
</feature>
<organism evidence="2 3">
    <name type="scientific">Prevotella intermedia</name>
    <dbReference type="NCBI Taxonomy" id="28131"/>
    <lineage>
        <taxon>Bacteria</taxon>
        <taxon>Pseudomonadati</taxon>
        <taxon>Bacteroidota</taxon>
        <taxon>Bacteroidia</taxon>
        <taxon>Bacteroidales</taxon>
        <taxon>Prevotellaceae</taxon>
        <taxon>Prevotella</taxon>
    </lineage>
</organism>
<feature type="transmembrane region" description="Helical" evidence="1">
    <location>
        <begin position="124"/>
        <end position="144"/>
    </location>
</feature>
<evidence type="ECO:0000313" key="2">
    <source>
        <dbReference type="EMBL" id="BAU18923.1"/>
    </source>
</evidence>
<feature type="transmembrane region" description="Helical" evidence="1">
    <location>
        <begin position="188"/>
        <end position="207"/>
    </location>
</feature>
<name>A0A0S3UNA6_PREIN</name>
<keyword evidence="1" id="KW-0812">Transmembrane</keyword>
<protein>
    <submittedName>
        <fullName evidence="2">Uncharacterized protein</fullName>
    </submittedName>
</protein>
<feature type="transmembrane region" description="Helical" evidence="1">
    <location>
        <begin position="97"/>
        <end position="118"/>
    </location>
</feature>
<gene>
    <name evidence="2" type="ORF">PIOMA14_II_0418</name>
</gene>
<reference evidence="2 3" key="1">
    <citation type="journal article" date="2016" name="DNA Res.">
        <title>The complete genome sequencing of Prevotella intermedia strain OMA14 and a subsequent fine-scale, intra-species genomic comparison reveal an unusual amplification of conjugative and mobile transposons and identify a novel Prevotella-lineage-specific repeat.</title>
        <authorList>
            <person name="Naito M."/>
            <person name="Ogura Y."/>
            <person name="Itoh T."/>
            <person name="Shoji M."/>
            <person name="Okamoto M."/>
            <person name="Hayashi T."/>
            <person name="Nakayama K."/>
        </authorList>
    </citation>
    <scope>NUCLEOTIDE SEQUENCE [LARGE SCALE GENOMIC DNA]</scope>
    <source>
        <strain evidence="2 3">OMA14</strain>
    </source>
</reference>
<evidence type="ECO:0000313" key="3">
    <source>
        <dbReference type="Proteomes" id="UP000217431"/>
    </source>
</evidence>
<feature type="transmembrane region" description="Helical" evidence="1">
    <location>
        <begin position="164"/>
        <end position="182"/>
    </location>
</feature>
<keyword evidence="1" id="KW-0472">Membrane</keyword>
<dbReference type="RefSeq" id="WP_096408926.1">
    <property type="nucleotide sequence ID" value="NZ_AP014598.1"/>
</dbReference>